<sequence length="68" mass="6384">MTIGLASAGTMTVVAIGAMSVGESAATIVVTSGRVGLAVMTATVVSVRAVSAGTVTIGLASAGTMTVV</sequence>
<reference evidence="1 2" key="1">
    <citation type="submission" date="2020-12" db="EMBL/GenBank/DDBJ databases">
        <authorList>
            <person name="Kusuma A.B."/>
            <person name="Nouioui I."/>
            <person name="Goodfellow M."/>
        </authorList>
    </citation>
    <scope>NUCLEOTIDE SEQUENCE [LARGE SCALE GENOMIC DNA]</scope>
    <source>
        <strain evidence="1 2">DSM 41764</strain>
    </source>
</reference>
<accession>A0ABS0RTE5</accession>
<feature type="non-terminal residue" evidence="1">
    <location>
        <position position="68"/>
    </location>
</feature>
<dbReference type="EMBL" id="JAEEAQ010001828">
    <property type="protein sequence ID" value="MBI0320735.1"/>
    <property type="molecule type" value="Genomic_DNA"/>
</dbReference>
<evidence type="ECO:0000313" key="1">
    <source>
        <dbReference type="EMBL" id="MBI0320735.1"/>
    </source>
</evidence>
<organism evidence="1 2">
    <name type="scientific">Streptomyces javensis</name>
    <dbReference type="NCBI Taxonomy" id="114698"/>
    <lineage>
        <taxon>Bacteria</taxon>
        <taxon>Bacillati</taxon>
        <taxon>Actinomycetota</taxon>
        <taxon>Actinomycetes</taxon>
        <taxon>Kitasatosporales</taxon>
        <taxon>Streptomycetaceae</taxon>
        <taxon>Streptomyces</taxon>
        <taxon>Streptomyces violaceusniger group</taxon>
    </lineage>
</organism>
<comment type="caution">
    <text evidence="1">The sequence shown here is derived from an EMBL/GenBank/DDBJ whole genome shotgun (WGS) entry which is preliminary data.</text>
</comment>
<name>A0ABS0RTE5_9ACTN</name>
<proteinExistence type="predicted"/>
<evidence type="ECO:0000313" key="2">
    <source>
        <dbReference type="Proteomes" id="UP000638849"/>
    </source>
</evidence>
<keyword evidence="2" id="KW-1185">Reference proteome</keyword>
<protein>
    <submittedName>
        <fullName evidence="1">Uncharacterized protein</fullName>
    </submittedName>
</protein>
<gene>
    <name evidence="1" type="ORF">JBF12_48890</name>
</gene>
<dbReference type="Proteomes" id="UP000638849">
    <property type="component" value="Unassembled WGS sequence"/>
</dbReference>
<dbReference type="RefSeq" id="WP_198282954.1">
    <property type="nucleotide sequence ID" value="NZ_JAEEAQ010001828.1"/>
</dbReference>